<dbReference type="InterPro" id="IPR005528">
    <property type="entry name" value="ChpA-H"/>
</dbReference>
<evidence type="ECO:0000256" key="2">
    <source>
        <dbReference type="ARBA" id="ARBA00022512"/>
    </source>
</evidence>
<evidence type="ECO:0000256" key="7">
    <source>
        <dbReference type="PROSITE-ProRule" id="PRU01232"/>
    </source>
</evidence>
<accession>A0A101SFP5</accession>
<gene>
    <name evidence="12" type="ORF">AQJ46_10115</name>
</gene>
<feature type="region of interest" description="Disordered" evidence="8">
    <location>
        <begin position="139"/>
        <end position="190"/>
    </location>
</feature>
<keyword evidence="2" id="KW-0134">Cell wall</keyword>
<feature type="compositionally biased region" description="Gly residues" evidence="8">
    <location>
        <begin position="95"/>
        <end position="104"/>
    </location>
</feature>
<organism evidence="12 13">
    <name type="scientific">Streptomyces canus</name>
    <dbReference type="NCBI Taxonomy" id="58343"/>
    <lineage>
        <taxon>Bacteria</taxon>
        <taxon>Bacillati</taxon>
        <taxon>Actinomycetota</taxon>
        <taxon>Actinomycetes</taxon>
        <taxon>Kitasatosporales</taxon>
        <taxon>Streptomycetaceae</taxon>
        <taxon>Streptomyces</taxon>
        <taxon>Streptomyces aurantiacus group</taxon>
    </lineage>
</organism>
<comment type="subcellular location">
    <subcellularLocation>
        <location evidence="1">Secreted</location>
        <location evidence="1">Cell wall</location>
    </subcellularLocation>
</comment>
<keyword evidence="3" id="KW-0964">Secreted</keyword>
<dbReference type="AlphaFoldDB" id="A0A101SFP5"/>
<dbReference type="PROSITE" id="PS51884">
    <property type="entry name" value="CHAPLIN"/>
    <property type="match status" value="2"/>
</dbReference>
<dbReference type="STRING" id="58343.AQJ46_10115"/>
<evidence type="ECO:0000256" key="3">
    <source>
        <dbReference type="ARBA" id="ARBA00022525"/>
    </source>
</evidence>
<evidence type="ECO:0000256" key="9">
    <source>
        <dbReference type="SAM" id="Phobius"/>
    </source>
</evidence>
<keyword evidence="4 10" id="KW-0732">Signal</keyword>
<evidence type="ECO:0000256" key="6">
    <source>
        <dbReference type="ARBA" id="ARBA00023087"/>
    </source>
</evidence>
<dbReference type="Proteomes" id="UP000053669">
    <property type="component" value="Unassembled WGS sequence"/>
</dbReference>
<dbReference type="EMBL" id="LMWU01000009">
    <property type="protein sequence ID" value="KUN72758.1"/>
    <property type="molecule type" value="Genomic_DNA"/>
</dbReference>
<dbReference type="GO" id="GO:0007155">
    <property type="term" value="P:cell adhesion"/>
    <property type="evidence" value="ECO:0007669"/>
    <property type="project" value="UniProtKB-KW"/>
</dbReference>
<evidence type="ECO:0000256" key="8">
    <source>
        <dbReference type="SAM" id="MobiDB-lite"/>
    </source>
</evidence>
<evidence type="ECO:0000313" key="13">
    <source>
        <dbReference type="Proteomes" id="UP000053669"/>
    </source>
</evidence>
<keyword evidence="9" id="KW-0812">Transmembrane</keyword>
<keyword evidence="5" id="KW-0130">Cell adhesion</keyword>
<evidence type="ECO:0000256" key="5">
    <source>
        <dbReference type="ARBA" id="ARBA00022889"/>
    </source>
</evidence>
<name>A0A101SFP5_9ACTN</name>
<evidence type="ECO:0000256" key="4">
    <source>
        <dbReference type="ARBA" id="ARBA00022729"/>
    </source>
</evidence>
<comment type="caution">
    <text evidence="12">The sequence shown here is derived from an EMBL/GenBank/DDBJ whole genome shotgun (WGS) entry which is preliminary data.</text>
</comment>
<evidence type="ECO:0000259" key="11">
    <source>
        <dbReference type="PROSITE" id="PS51884"/>
    </source>
</evidence>
<evidence type="ECO:0000256" key="10">
    <source>
        <dbReference type="SAM" id="SignalP"/>
    </source>
</evidence>
<feature type="domain" description="Chaplin" evidence="11">
    <location>
        <begin position="99"/>
        <end position="139"/>
    </location>
</feature>
<feature type="compositionally biased region" description="Pro residues" evidence="8">
    <location>
        <begin position="151"/>
        <end position="168"/>
    </location>
</feature>
<keyword evidence="6 7" id="KW-0034">Amyloid</keyword>
<feature type="domain" description="Chaplin" evidence="11">
    <location>
        <begin position="31"/>
        <end position="71"/>
    </location>
</feature>
<dbReference type="Pfam" id="PF03777">
    <property type="entry name" value="ChpA-C"/>
    <property type="match status" value="2"/>
</dbReference>
<reference evidence="12 13" key="1">
    <citation type="submission" date="2015-10" db="EMBL/GenBank/DDBJ databases">
        <title>Draft genome sequence of Streptomyces canus DSM 40017, type strain for the species Streptomyces canus.</title>
        <authorList>
            <person name="Ruckert C."/>
            <person name="Winkler A."/>
            <person name="Kalinowski J."/>
            <person name="Kampfer P."/>
            <person name="Glaeser S."/>
        </authorList>
    </citation>
    <scope>NUCLEOTIDE SEQUENCE [LARGE SCALE GENOMIC DNA]</scope>
    <source>
        <strain evidence="12 13">DSM 40017</strain>
    </source>
</reference>
<feature type="region of interest" description="Disordered" evidence="8">
    <location>
        <begin position="70"/>
        <end position="109"/>
    </location>
</feature>
<keyword evidence="9" id="KW-1133">Transmembrane helix</keyword>
<feature type="signal peptide" evidence="10">
    <location>
        <begin position="1"/>
        <end position="20"/>
    </location>
</feature>
<evidence type="ECO:0000313" key="12">
    <source>
        <dbReference type="EMBL" id="KUN72758.1"/>
    </source>
</evidence>
<feature type="transmembrane region" description="Helical" evidence="9">
    <location>
        <begin position="191"/>
        <end position="210"/>
    </location>
</feature>
<sequence>MFAAAAATSVLSLCGSPALADSQANGSAVDSPGVVSGNDVQVPVEVPLNLCGNTIDVAAALDPAFGNDCAARDEGVEDDSSYGSGHDQDEDADGGTEGSPGVGSGNDVRVPVEVPLNVCGDSVGLATVLNPAFGNSCAEDTSDGYGDTPATTPPSTPPPGGKSTPPPADGGHVTPHTGDDRPALAETGSEALLGTSAASAALVAAGAVLYRRSRAVSRR</sequence>
<keyword evidence="9" id="KW-0472">Membrane</keyword>
<proteinExistence type="predicted"/>
<protein>
    <recommendedName>
        <fullName evidence="11">Chaplin domain-containing protein</fullName>
    </recommendedName>
</protein>
<feature type="chain" id="PRO_5007106165" description="Chaplin domain-containing protein" evidence="10">
    <location>
        <begin position="21"/>
        <end position="219"/>
    </location>
</feature>
<evidence type="ECO:0000256" key="1">
    <source>
        <dbReference type="ARBA" id="ARBA00004191"/>
    </source>
</evidence>